<name>A0A438AJ57_9RHOB</name>
<proteinExistence type="predicted"/>
<evidence type="ECO:0000313" key="3">
    <source>
        <dbReference type="Proteomes" id="UP000285908"/>
    </source>
</evidence>
<evidence type="ECO:0000256" key="1">
    <source>
        <dbReference type="SAM" id="Phobius"/>
    </source>
</evidence>
<keyword evidence="1" id="KW-0812">Transmembrane</keyword>
<keyword evidence="1" id="KW-0472">Membrane</keyword>
<dbReference type="EMBL" id="RQXX01000002">
    <property type="protein sequence ID" value="RVV98694.1"/>
    <property type="molecule type" value="Genomic_DNA"/>
</dbReference>
<sequence length="66" mass="7433">MALGPKARRRWAIFILVVLLPVYIFVAVTLVGFLDRPPVLVELAIYVVLGVLWALPFKRLFLGVGR</sequence>
<comment type="caution">
    <text evidence="2">The sequence shown here is derived from an EMBL/GenBank/DDBJ whole genome shotgun (WGS) entry which is preliminary data.</text>
</comment>
<dbReference type="RefSeq" id="WP_127905925.1">
    <property type="nucleotide sequence ID" value="NZ_RQXX01000002.1"/>
</dbReference>
<accession>A0A438AJ57</accession>
<protein>
    <submittedName>
        <fullName evidence="2">DUF2842 domain-containing protein</fullName>
    </submittedName>
</protein>
<keyword evidence="1" id="KW-1133">Transmembrane helix</keyword>
<dbReference type="OrthoDB" id="7510023at2"/>
<keyword evidence="3" id="KW-1185">Reference proteome</keyword>
<dbReference type="Proteomes" id="UP000285908">
    <property type="component" value="Unassembled WGS sequence"/>
</dbReference>
<dbReference type="Pfam" id="PF11003">
    <property type="entry name" value="DUF2842"/>
    <property type="match status" value="1"/>
</dbReference>
<organism evidence="2 3">
    <name type="scientific">Mesobaculum littorinae</name>
    <dbReference type="NCBI Taxonomy" id="2486419"/>
    <lineage>
        <taxon>Bacteria</taxon>
        <taxon>Pseudomonadati</taxon>
        <taxon>Pseudomonadota</taxon>
        <taxon>Alphaproteobacteria</taxon>
        <taxon>Rhodobacterales</taxon>
        <taxon>Roseobacteraceae</taxon>
        <taxon>Mesobaculum</taxon>
    </lineage>
</organism>
<dbReference type="AlphaFoldDB" id="A0A438AJ57"/>
<feature type="transmembrane region" description="Helical" evidence="1">
    <location>
        <begin position="39"/>
        <end position="57"/>
    </location>
</feature>
<feature type="transmembrane region" description="Helical" evidence="1">
    <location>
        <begin position="12"/>
        <end position="33"/>
    </location>
</feature>
<dbReference type="InterPro" id="IPR021265">
    <property type="entry name" value="DUF2842"/>
</dbReference>
<evidence type="ECO:0000313" key="2">
    <source>
        <dbReference type="EMBL" id="RVV98694.1"/>
    </source>
</evidence>
<gene>
    <name evidence="2" type="ORF">EKE94_07250</name>
</gene>
<reference evidence="2 3" key="1">
    <citation type="submission" date="2018-11" db="EMBL/GenBank/DDBJ databases">
        <title>Mesobaculum littorinae gen. nov., sp. nov., isolated from Littorina scabra that represents a novel genus of the order Rhodobacteraceae.</title>
        <authorList>
            <person name="Li F."/>
        </authorList>
    </citation>
    <scope>NUCLEOTIDE SEQUENCE [LARGE SCALE GENOMIC DNA]</scope>
    <source>
        <strain evidence="2 3">M0103</strain>
    </source>
</reference>